<dbReference type="STRING" id="796943.HMPREF9625_02099"/>
<dbReference type="GO" id="GO:0005525">
    <property type="term" value="F:GTP binding"/>
    <property type="evidence" value="ECO:0007669"/>
    <property type="project" value="UniProtKB-UniRule"/>
</dbReference>
<comment type="subunit">
    <text evidence="10">Homodimer. Heterotetramer of two MnmE and two MnmG subunits.</text>
</comment>
<feature type="binding site" evidence="10">
    <location>
        <position position="253"/>
    </location>
    <ligand>
        <name>Mg(2+)</name>
        <dbReference type="ChEBI" id="CHEBI:18420"/>
    </ligand>
</feature>
<sequence length="455" mass="49963">MDTISALATALVESGIGIIRLSGEEALSIAEKILRTKSGKPLDIRESHRICYGFVYDKEEAVDEVLVSTFLAPKSYTGEDVVEINCHGGVLLMQKIFTLTLKNGARAAEPGEFTKRAFLNGRIDLSQAEAVADLIASKTEAGIQSSLALVQGALGEKIKECRSLILEDTAFIEAALDDPEHISLDGFSEKCAQHTEYILQEIEKLLRFREEGRMLTEGIHTAIVGKPNAGKSSLLNALVGAEKAIVTDIPGTTRDTVEENIRLDGLSLHLMDTAGIRNTQDIVEGIGVEKAKKSIEHADLLLFVVDALKEFEKEDEEILSLVQGKKTIVLLNKTDQETVLTKKELEEKTGLPVIAISAKEWTGIKELGEKIRELFFSGSLSFSSEIFIHSERQRVDLEEAKRALLEVRNGLRLSLSEDFLSIDLMGAYSALGRILGEEVSEDLVNEIFAKFCMGK</sequence>
<dbReference type="InterPro" id="IPR027368">
    <property type="entry name" value="MnmE_dom2"/>
</dbReference>
<dbReference type="GO" id="GO:0042802">
    <property type="term" value="F:identical protein binding"/>
    <property type="evidence" value="ECO:0007669"/>
    <property type="project" value="UniProtKB-ARBA"/>
</dbReference>
<keyword evidence="9 10" id="KW-0342">GTP-binding</keyword>
<evidence type="ECO:0000313" key="13">
    <source>
        <dbReference type="EMBL" id="EHL13286.1"/>
    </source>
</evidence>
<reference evidence="13" key="2">
    <citation type="submission" date="2013-03" db="EMBL/GenBank/DDBJ databases">
        <title>The Genome Sequence of Oribacterium sp. ACB1.</title>
        <authorList>
            <consortium name="The Broad Institute Genomics Platform"/>
            <consortium name="The Broad Institute Genome Sequencing Center for Infectious Disease"/>
            <person name="Earl A."/>
            <person name="Ward D."/>
            <person name="Feldgarden M."/>
            <person name="Gevers D."/>
            <person name="Sizova M."/>
            <person name="Hazen A."/>
            <person name="Epstein S."/>
            <person name="Walker B."/>
            <person name="Young S."/>
            <person name="Zeng Q."/>
            <person name="Gargeya S."/>
            <person name="Fitzgerald M."/>
            <person name="Haas B."/>
            <person name="Abouelleil A."/>
            <person name="Allen A.W."/>
            <person name="Alvarado L."/>
            <person name="Arachchi H.M."/>
            <person name="Berlin A.M."/>
            <person name="Chapman S.B."/>
            <person name="Gainer-Dewar J."/>
            <person name="Goldberg J."/>
            <person name="Griggs A."/>
            <person name="Gujja S."/>
            <person name="Hansen M."/>
            <person name="Howarth C."/>
            <person name="Imamovic A."/>
            <person name="Ireland A."/>
            <person name="Larimer J."/>
            <person name="McCowan C."/>
            <person name="Murphy C."/>
            <person name="Pearson M."/>
            <person name="Poon T.W."/>
            <person name="Priest M."/>
            <person name="Roberts A."/>
            <person name="Saif S."/>
            <person name="Shea T."/>
            <person name="Sisk P."/>
            <person name="Sykes S."/>
            <person name="Wortman J."/>
            <person name="Nusbaum C."/>
            <person name="Birren B."/>
        </authorList>
    </citation>
    <scope>NUCLEOTIDE SEQUENCE [LARGE SCALE GENOMIC DNA]</scope>
    <source>
        <strain evidence="13">ACB1</strain>
    </source>
</reference>
<keyword evidence="7 10" id="KW-0460">Magnesium</keyword>
<name>G9WL42_9FIRM</name>
<evidence type="ECO:0000256" key="10">
    <source>
        <dbReference type="HAMAP-Rule" id="MF_00379"/>
    </source>
</evidence>
<comment type="function">
    <text evidence="10">Exhibits a very high intrinsic GTPase hydrolysis rate. Involved in the addition of a carboxymethylaminomethyl (cmnm) group at the wobble position (U34) of certain tRNAs, forming tRNA-cmnm(5)s(2)U34.</text>
</comment>
<feature type="binding site" evidence="10">
    <location>
        <position position="20"/>
    </location>
    <ligand>
        <name>(6S)-5-formyl-5,6,7,8-tetrahydrofolate</name>
        <dbReference type="ChEBI" id="CHEBI:57457"/>
    </ligand>
</feature>
<dbReference type="GO" id="GO:0002098">
    <property type="term" value="P:tRNA wobble uridine modification"/>
    <property type="evidence" value="ECO:0007669"/>
    <property type="project" value="TreeGrafter"/>
</dbReference>
<dbReference type="PANTHER" id="PTHR42714:SF2">
    <property type="entry name" value="TRNA MODIFICATION GTPASE GTPBP3, MITOCHONDRIAL"/>
    <property type="match status" value="1"/>
</dbReference>
<comment type="subcellular location">
    <subcellularLocation>
        <location evidence="10">Cytoplasm</location>
    </subcellularLocation>
</comment>
<dbReference type="Gene3D" id="1.20.120.430">
    <property type="entry name" value="tRNA modification GTPase MnmE domain 2"/>
    <property type="match status" value="1"/>
</dbReference>
<comment type="caution">
    <text evidence="10">Lacks conserved residue(s) required for the propagation of feature annotation.</text>
</comment>
<dbReference type="PRINTS" id="PR00326">
    <property type="entry name" value="GTP1OBG"/>
</dbReference>
<keyword evidence="2 10" id="KW-0963">Cytoplasm</keyword>
<keyword evidence="14" id="KW-1185">Reference proteome</keyword>
<dbReference type="PATRIC" id="fig|796943.3.peg.458"/>
<dbReference type="GO" id="GO:0046872">
    <property type="term" value="F:metal ion binding"/>
    <property type="evidence" value="ECO:0007669"/>
    <property type="project" value="UniProtKB-KW"/>
</dbReference>
<dbReference type="HOGENOM" id="CLU_019624_4_1_9"/>
<dbReference type="GO" id="GO:0005829">
    <property type="term" value="C:cytosol"/>
    <property type="evidence" value="ECO:0007669"/>
    <property type="project" value="TreeGrafter"/>
</dbReference>
<evidence type="ECO:0000256" key="2">
    <source>
        <dbReference type="ARBA" id="ARBA00022490"/>
    </source>
</evidence>
<dbReference type="InterPro" id="IPR005225">
    <property type="entry name" value="Small_GTP-bd"/>
</dbReference>
<dbReference type="CDD" id="cd04164">
    <property type="entry name" value="trmE"/>
    <property type="match status" value="1"/>
</dbReference>
<feature type="binding site" evidence="10">
    <location>
        <position position="232"/>
    </location>
    <ligand>
        <name>Mg(2+)</name>
        <dbReference type="ChEBI" id="CHEBI:18420"/>
    </ligand>
</feature>
<keyword evidence="4 10" id="KW-0479">Metal-binding</keyword>
<evidence type="ECO:0000256" key="6">
    <source>
        <dbReference type="ARBA" id="ARBA00022801"/>
    </source>
</evidence>
<dbReference type="Proteomes" id="UP000018461">
    <property type="component" value="Unassembled WGS sequence"/>
</dbReference>
<evidence type="ECO:0000256" key="3">
    <source>
        <dbReference type="ARBA" id="ARBA00022694"/>
    </source>
</evidence>
<evidence type="ECO:0000256" key="8">
    <source>
        <dbReference type="ARBA" id="ARBA00022958"/>
    </source>
</evidence>
<comment type="similarity">
    <text evidence="1 10 11">Belongs to the TRAFAC class TrmE-Era-EngA-EngB-Septin-like GTPase superfamily. TrmE GTPase family.</text>
</comment>
<evidence type="ECO:0000259" key="12">
    <source>
        <dbReference type="PROSITE" id="PS51709"/>
    </source>
</evidence>
<dbReference type="EMBL" id="AFZC02000002">
    <property type="protein sequence ID" value="EHL13286.1"/>
    <property type="molecule type" value="Genomic_DNA"/>
</dbReference>
<comment type="caution">
    <text evidence="13">The sequence shown here is derived from an EMBL/GenBank/DDBJ whole genome shotgun (WGS) entry which is preliminary data.</text>
</comment>
<feature type="binding site" evidence="10">
    <location>
        <position position="83"/>
    </location>
    <ligand>
        <name>(6S)-5-formyl-5,6,7,8-tetrahydrofolate</name>
        <dbReference type="ChEBI" id="CHEBI:57457"/>
    </ligand>
</feature>
<dbReference type="InterPro" id="IPR006073">
    <property type="entry name" value="GTP-bd"/>
</dbReference>
<keyword evidence="5 10" id="KW-0547">Nucleotide-binding</keyword>
<proteinExistence type="inferred from homology"/>
<feature type="binding site" evidence="10">
    <location>
        <begin position="247"/>
        <end position="253"/>
    </location>
    <ligand>
        <name>GTP</name>
        <dbReference type="ChEBI" id="CHEBI:37565"/>
    </ligand>
</feature>
<evidence type="ECO:0000256" key="1">
    <source>
        <dbReference type="ARBA" id="ARBA00011043"/>
    </source>
</evidence>
<dbReference type="InterPro" id="IPR004520">
    <property type="entry name" value="GTPase_MnmE"/>
</dbReference>
<dbReference type="FunFam" id="3.30.1360.120:FF:000003">
    <property type="entry name" value="tRNA modification GTPase MnmE"/>
    <property type="match status" value="1"/>
</dbReference>
<keyword evidence="6 10" id="KW-0378">Hydrolase</keyword>
<dbReference type="GO" id="GO:0003924">
    <property type="term" value="F:GTPase activity"/>
    <property type="evidence" value="ECO:0007669"/>
    <property type="project" value="UniProtKB-UniRule"/>
</dbReference>
<dbReference type="InterPro" id="IPR018948">
    <property type="entry name" value="GTP-bd_TrmE_N"/>
</dbReference>
<dbReference type="NCBIfam" id="TIGR00450">
    <property type="entry name" value="mnmE_trmE_thdF"/>
    <property type="match status" value="1"/>
</dbReference>
<evidence type="ECO:0000313" key="14">
    <source>
        <dbReference type="Proteomes" id="UP000018461"/>
    </source>
</evidence>
<protein>
    <recommendedName>
        <fullName evidence="10">tRNA modification GTPase MnmE</fullName>
        <ecNumber evidence="10">3.6.-.-</ecNumber>
    </recommendedName>
</protein>
<feature type="domain" description="TrmE-type G" evidence="12">
    <location>
        <begin position="218"/>
        <end position="376"/>
    </location>
</feature>
<organism evidence="13 14">
    <name type="scientific">Oribacterium parvum ACB1</name>
    <dbReference type="NCBI Taxonomy" id="796943"/>
    <lineage>
        <taxon>Bacteria</taxon>
        <taxon>Bacillati</taxon>
        <taxon>Bacillota</taxon>
        <taxon>Clostridia</taxon>
        <taxon>Lachnospirales</taxon>
        <taxon>Lachnospiraceae</taxon>
        <taxon>Oribacterium</taxon>
    </lineage>
</organism>
<dbReference type="SUPFAM" id="SSF52540">
    <property type="entry name" value="P-loop containing nucleoside triphosphate hydrolases"/>
    <property type="match status" value="1"/>
</dbReference>
<dbReference type="NCBIfam" id="TIGR00231">
    <property type="entry name" value="small_GTP"/>
    <property type="match status" value="1"/>
</dbReference>
<reference evidence="13" key="1">
    <citation type="submission" date="2011-08" db="EMBL/GenBank/DDBJ databases">
        <authorList>
            <consortium name="The Broad Institute Genome Sequencing Platform"/>
            <person name="Earl A."/>
            <person name="Ward D."/>
            <person name="Feldgarden M."/>
            <person name="Gevers D."/>
            <person name="Sizova M."/>
            <person name="Hazen A."/>
            <person name="Epstein S."/>
            <person name="Young S.K."/>
            <person name="Zeng Q."/>
            <person name="Gargeya S."/>
            <person name="Fitzgerald M."/>
            <person name="Haas B."/>
            <person name="Abouelleil A."/>
            <person name="Alvarado L."/>
            <person name="Arachchi H.M."/>
            <person name="Berlin A."/>
            <person name="Brown A."/>
            <person name="Chapman S.B."/>
            <person name="Chen Z."/>
            <person name="Dunbar C."/>
            <person name="Freedman E."/>
            <person name="Gearin G."/>
            <person name="Gellesch M."/>
            <person name="Goldberg J."/>
            <person name="Griggs A."/>
            <person name="Gujja S."/>
            <person name="Heiman D."/>
            <person name="Howarth C."/>
            <person name="Larson L."/>
            <person name="Lui A."/>
            <person name="MacDonald P.J.P."/>
            <person name="Montmayeur A."/>
            <person name="Murphy C."/>
            <person name="Neiman D."/>
            <person name="Pearson M."/>
            <person name="Priest M."/>
            <person name="Roberts A."/>
            <person name="Saif S."/>
            <person name="Shea T."/>
            <person name="Shenoy N."/>
            <person name="Sisk P."/>
            <person name="Stolte C."/>
            <person name="Sykes S."/>
            <person name="Wortman J."/>
            <person name="Nusbaum C."/>
            <person name="Birren B."/>
        </authorList>
    </citation>
    <scope>NUCLEOTIDE SEQUENCE</scope>
    <source>
        <strain evidence="13">ACB1</strain>
    </source>
</reference>
<dbReference type="PANTHER" id="PTHR42714">
    <property type="entry name" value="TRNA MODIFICATION GTPASE GTPBP3"/>
    <property type="match status" value="1"/>
</dbReference>
<dbReference type="InterPro" id="IPR027266">
    <property type="entry name" value="TrmE/GcvT-like"/>
</dbReference>
<comment type="cofactor">
    <cofactor evidence="10">
        <name>K(+)</name>
        <dbReference type="ChEBI" id="CHEBI:29103"/>
    </cofactor>
    <text evidence="10">Binds 1 potassium ion per subunit.</text>
</comment>
<dbReference type="Gene3D" id="3.30.1360.120">
    <property type="entry name" value="Probable tRNA modification gtpase trme, domain 1"/>
    <property type="match status" value="1"/>
</dbReference>
<dbReference type="RefSeq" id="WP_009535921.1">
    <property type="nucleotide sequence ID" value="NZ_KE148312.1"/>
</dbReference>
<feature type="binding site" evidence="10">
    <location>
        <position position="249"/>
    </location>
    <ligand>
        <name>K(+)</name>
        <dbReference type="ChEBI" id="CHEBI:29103"/>
    </ligand>
</feature>
<dbReference type="AlphaFoldDB" id="G9WL42"/>
<dbReference type="Pfam" id="PF01926">
    <property type="entry name" value="MMR_HSR1"/>
    <property type="match status" value="1"/>
</dbReference>
<dbReference type="Pfam" id="PF12631">
    <property type="entry name" value="MnmE_helical"/>
    <property type="match status" value="1"/>
</dbReference>
<dbReference type="Gene3D" id="3.40.50.300">
    <property type="entry name" value="P-loop containing nucleotide triphosphate hydrolases"/>
    <property type="match status" value="1"/>
</dbReference>
<keyword evidence="8 10" id="KW-0630">Potassium</keyword>
<dbReference type="InterPro" id="IPR025867">
    <property type="entry name" value="MnmE_helical"/>
</dbReference>
<dbReference type="EC" id="3.6.-.-" evidence="10"/>
<dbReference type="CDD" id="cd14858">
    <property type="entry name" value="TrmE_N"/>
    <property type="match status" value="1"/>
</dbReference>
<dbReference type="PROSITE" id="PS51709">
    <property type="entry name" value="G_TRME"/>
    <property type="match status" value="1"/>
</dbReference>
<dbReference type="HAMAP" id="MF_00379">
    <property type="entry name" value="GTPase_MnmE"/>
    <property type="match status" value="1"/>
</dbReference>
<accession>G9WL42</accession>
<evidence type="ECO:0000256" key="11">
    <source>
        <dbReference type="RuleBase" id="RU003313"/>
    </source>
</evidence>
<dbReference type="FunFam" id="3.40.50.300:FF:000494">
    <property type="entry name" value="tRNA modification GTPase MnmE"/>
    <property type="match status" value="1"/>
</dbReference>
<evidence type="ECO:0000256" key="5">
    <source>
        <dbReference type="ARBA" id="ARBA00022741"/>
    </source>
</evidence>
<evidence type="ECO:0000256" key="7">
    <source>
        <dbReference type="ARBA" id="ARBA00022842"/>
    </source>
</evidence>
<keyword evidence="3 10" id="KW-0819">tRNA processing</keyword>
<dbReference type="InterPro" id="IPR027417">
    <property type="entry name" value="P-loop_NTPase"/>
</dbReference>
<feature type="binding site" evidence="10">
    <location>
        <begin position="272"/>
        <end position="275"/>
    </location>
    <ligand>
        <name>GTP</name>
        <dbReference type="ChEBI" id="CHEBI:37565"/>
    </ligand>
</feature>
<gene>
    <name evidence="10" type="primary">mnmE</name>
    <name evidence="10" type="synonym">trmE</name>
    <name evidence="13" type="ORF">HMPREF9625_02099</name>
</gene>
<feature type="binding site" evidence="10">
    <location>
        <position position="455"/>
    </location>
    <ligand>
        <name>(6S)-5-formyl-5,6,7,8-tetrahydrofolate</name>
        <dbReference type="ChEBI" id="CHEBI:57457"/>
    </ligand>
</feature>
<feature type="binding site" evidence="10">
    <location>
        <position position="122"/>
    </location>
    <ligand>
        <name>(6S)-5-formyl-5,6,7,8-tetrahydrofolate</name>
        <dbReference type="ChEBI" id="CHEBI:57457"/>
    </ligand>
</feature>
<evidence type="ECO:0000256" key="4">
    <source>
        <dbReference type="ARBA" id="ARBA00022723"/>
    </source>
</evidence>
<feature type="binding site" evidence="10">
    <location>
        <position position="247"/>
    </location>
    <ligand>
        <name>K(+)</name>
        <dbReference type="ChEBI" id="CHEBI:29103"/>
    </ligand>
</feature>
<feature type="binding site" evidence="10">
    <location>
        <position position="228"/>
    </location>
    <ligand>
        <name>K(+)</name>
        <dbReference type="ChEBI" id="CHEBI:29103"/>
    </ligand>
</feature>
<dbReference type="GO" id="GO:0030488">
    <property type="term" value="P:tRNA methylation"/>
    <property type="evidence" value="ECO:0007669"/>
    <property type="project" value="TreeGrafter"/>
</dbReference>
<feature type="binding site" evidence="10">
    <location>
        <position position="252"/>
    </location>
    <ligand>
        <name>K(+)</name>
        <dbReference type="ChEBI" id="CHEBI:29103"/>
    </ligand>
</feature>
<dbReference type="Pfam" id="PF10396">
    <property type="entry name" value="TrmE_N"/>
    <property type="match status" value="1"/>
</dbReference>
<dbReference type="InterPro" id="IPR031168">
    <property type="entry name" value="G_TrmE"/>
</dbReference>
<feature type="binding site" evidence="10">
    <location>
        <begin position="228"/>
        <end position="233"/>
    </location>
    <ligand>
        <name>GTP</name>
        <dbReference type="ChEBI" id="CHEBI:37565"/>
    </ligand>
</feature>
<evidence type="ECO:0000256" key="9">
    <source>
        <dbReference type="ARBA" id="ARBA00023134"/>
    </source>
</evidence>